<sequence>MNGRFASGALEAMDLCSSPPPSLSGFLTEFALFPQLPLELRLQIYAEFNKMSPRVLSVKPGAHSSLLCASAHPALLSVSAESRAETLKSHYPISDIEGNPRFYYNPLLDTIHLTSDTKYSSDASSTSTPPQDAWLLSLMQITSSLPPSLGVYSLALRGVQTLPPPGALLESGGAKVREMLMLVGPGGHRRGPSTYCGIGVGFMRKMMVREVERSLELMEAGFETGRAPVLLALVGGGEGDEGLEERLLDERGWGEVIV</sequence>
<dbReference type="PANTHER" id="PTHR35910:SF6">
    <property type="entry name" value="2EXR DOMAIN-CONTAINING PROTEIN"/>
    <property type="match status" value="1"/>
</dbReference>
<dbReference type="Pfam" id="PF20150">
    <property type="entry name" value="2EXR"/>
    <property type="match status" value="1"/>
</dbReference>
<evidence type="ECO:0000313" key="3">
    <source>
        <dbReference type="Proteomes" id="UP000006753"/>
    </source>
</evidence>
<organism evidence="2 3">
    <name type="scientific">Marssonina brunnea f. sp. multigermtubi (strain MB_m1)</name>
    <name type="common">Marssonina leaf spot fungus</name>
    <dbReference type="NCBI Taxonomy" id="1072389"/>
    <lineage>
        <taxon>Eukaryota</taxon>
        <taxon>Fungi</taxon>
        <taxon>Dikarya</taxon>
        <taxon>Ascomycota</taxon>
        <taxon>Pezizomycotina</taxon>
        <taxon>Leotiomycetes</taxon>
        <taxon>Helotiales</taxon>
        <taxon>Drepanopezizaceae</taxon>
        <taxon>Drepanopeziza</taxon>
    </lineage>
</organism>
<name>K1XJV6_MARBU</name>
<dbReference type="OrthoDB" id="3546385at2759"/>
<proteinExistence type="predicted"/>
<dbReference type="KEGG" id="mbe:MBM_09248"/>
<accession>K1XJV6</accession>
<dbReference type="EMBL" id="JH921455">
    <property type="protein sequence ID" value="EKD12679.1"/>
    <property type="molecule type" value="Genomic_DNA"/>
</dbReference>
<dbReference type="Proteomes" id="UP000006753">
    <property type="component" value="Unassembled WGS sequence"/>
</dbReference>
<dbReference type="HOGENOM" id="CLU_1077979_0_0_1"/>
<dbReference type="PANTHER" id="PTHR35910">
    <property type="entry name" value="2EXR DOMAIN-CONTAINING PROTEIN"/>
    <property type="match status" value="1"/>
</dbReference>
<feature type="domain" description="2EXR" evidence="1">
    <location>
        <begin position="30"/>
        <end position="111"/>
    </location>
</feature>
<evidence type="ECO:0000313" key="2">
    <source>
        <dbReference type="EMBL" id="EKD12679.1"/>
    </source>
</evidence>
<gene>
    <name evidence="2" type="ORF">MBM_09248</name>
</gene>
<keyword evidence="3" id="KW-1185">Reference proteome</keyword>
<evidence type="ECO:0000259" key="1">
    <source>
        <dbReference type="Pfam" id="PF20150"/>
    </source>
</evidence>
<dbReference type="InParanoid" id="K1XJV6"/>
<dbReference type="InterPro" id="IPR045518">
    <property type="entry name" value="2EXR"/>
</dbReference>
<reference evidence="2 3" key="1">
    <citation type="journal article" date="2012" name="BMC Genomics">
        <title>Sequencing the genome of Marssonina brunnea reveals fungus-poplar co-evolution.</title>
        <authorList>
            <person name="Zhu S."/>
            <person name="Cao Y.-Z."/>
            <person name="Jiang C."/>
            <person name="Tan B.-Y."/>
            <person name="Wang Z."/>
            <person name="Feng S."/>
            <person name="Zhang L."/>
            <person name="Su X.-H."/>
            <person name="Brejova B."/>
            <person name="Vinar T."/>
            <person name="Xu M."/>
            <person name="Wang M.-X."/>
            <person name="Zhang S.-G."/>
            <person name="Huang M.-R."/>
            <person name="Wu R."/>
            <person name="Zhou Y."/>
        </authorList>
    </citation>
    <scope>NUCLEOTIDE SEQUENCE [LARGE SCALE GENOMIC DNA]</scope>
    <source>
        <strain evidence="2 3">MB_m1</strain>
    </source>
</reference>
<dbReference type="GeneID" id="18765183"/>
<dbReference type="AlphaFoldDB" id="K1XJV6"/>
<protein>
    <recommendedName>
        <fullName evidence="1">2EXR domain-containing protein</fullName>
    </recommendedName>
</protein>